<keyword evidence="2" id="KW-1185">Reference proteome</keyword>
<dbReference type="KEGG" id="pry:Prubr_27570"/>
<sequence>MTNLDLHASLVRGRQAVEAYIVECRDQLGEYTWDEENATDRLIHAVYPAARYIPFKRNQEGGTPTSSGTGADWLWWWLSPTGECFGMLVQAKNLKRIGKRWAVDLEYAKRKQIIDLLNASDLLEVPAVYALYCGDPAYRPDLTCGEGHTSDTLDRCHRSGVCALPALIASQLATFSALDPPGQAAIEAYQNAIPLEDLADTSLGTPVVHDLNLRHIDGKLLEFLTQPQATARGIAKKIFEMVSRMRSGQFALAVSEHRRVDENAFVFANLPTDRGHFGVPYFDHVLRGLRRQPPDYLVAMAGGDDPPAWLSRLVAGIALFDVV</sequence>
<dbReference type="EMBL" id="AP023359">
    <property type="protein sequence ID" value="BCJ65736.1"/>
    <property type="molecule type" value="Genomic_DNA"/>
</dbReference>
<evidence type="ECO:0000313" key="1">
    <source>
        <dbReference type="EMBL" id="BCJ65736.1"/>
    </source>
</evidence>
<gene>
    <name evidence="1" type="ORF">Prubr_27570</name>
</gene>
<protein>
    <submittedName>
        <fullName evidence="1">Uncharacterized protein</fullName>
    </submittedName>
</protein>
<organism evidence="1 2">
    <name type="scientific">Polymorphospora rubra</name>
    <dbReference type="NCBI Taxonomy" id="338584"/>
    <lineage>
        <taxon>Bacteria</taxon>
        <taxon>Bacillati</taxon>
        <taxon>Actinomycetota</taxon>
        <taxon>Actinomycetes</taxon>
        <taxon>Micromonosporales</taxon>
        <taxon>Micromonosporaceae</taxon>
        <taxon>Polymorphospora</taxon>
    </lineage>
</organism>
<reference evidence="1" key="1">
    <citation type="submission" date="2020-08" db="EMBL/GenBank/DDBJ databases">
        <title>Whole genome shotgun sequence of Polymorphospora rubra NBRC 101157.</title>
        <authorList>
            <person name="Komaki H."/>
            <person name="Tamura T."/>
        </authorList>
    </citation>
    <scope>NUCLEOTIDE SEQUENCE</scope>
    <source>
        <strain evidence="1">NBRC 101157</strain>
    </source>
</reference>
<dbReference type="RefSeq" id="WP_212825379.1">
    <property type="nucleotide sequence ID" value="NZ_AP023359.1"/>
</dbReference>
<accession>A0A810MX38</accession>
<dbReference type="Proteomes" id="UP000680866">
    <property type="component" value="Chromosome"/>
</dbReference>
<evidence type="ECO:0000313" key="2">
    <source>
        <dbReference type="Proteomes" id="UP000680866"/>
    </source>
</evidence>
<proteinExistence type="predicted"/>
<dbReference type="AlphaFoldDB" id="A0A810MX38"/>
<name>A0A810MX38_9ACTN</name>